<dbReference type="CDD" id="cd07505">
    <property type="entry name" value="HAD_BPGM-like"/>
    <property type="match status" value="1"/>
</dbReference>
<keyword evidence="6" id="KW-0378">Hydrolase</keyword>
<evidence type="ECO:0000256" key="1">
    <source>
        <dbReference type="ARBA" id="ARBA00001946"/>
    </source>
</evidence>
<dbReference type="SFLD" id="SFLDG01129">
    <property type="entry name" value="C1.5:_HAD__Beta-PGM__Phosphata"/>
    <property type="match status" value="1"/>
</dbReference>
<dbReference type="EMBL" id="PVTL01000001">
    <property type="protein sequence ID" value="PRY70549.1"/>
    <property type="molecule type" value="Genomic_DNA"/>
</dbReference>
<dbReference type="InterPro" id="IPR006439">
    <property type="entry name" value="HAD-SF_hydro_IA"/>
</dbReference>
<dbReference type="InterPro" id="IPR023198">
    <property type="entry name" value="PGP-like_dom2"/>
</dbReference>
<evidence type="ECO:0000256" key="3">
    <source>
        <dbReference type="ARBA" id="ARBA00022723"/>
    </source>
</evidence>
<keyword evidence="4" id="KW-0460">Magnesium</keyword>
<comment type="similarity">
    <text evidence="2">Belongs to the HAD-like hydrolase superfamily. CbbY/CbbZ/Gph/YieH family.</text>
</comment>
<protein>
    <submittedName>
        <fullName evidence="6">HAD superfamily hydrolase (TIGR01509 family)</fullName>
    </submittedName>
</protein>
<dbReference type="Gene3D" id="3.40.50.1000">
    <property type="entry name" value="HAD superfamily/HAD-like"/>
    <property type="match status" value="1"/>
</dbReference>
<dbReference type="AlphaFoldDB" id="A0A2T0VK33"/>
<dbReference type="Pfam" id="PF00702">
    <property type="entry name" value="Hydrolase"/>
    <property type="match status" value="1"/>
</dbReference>
<dbReference type="SFLD" id="SFLDS00003">
    <property type="entry name" value="Haloacid_Dehalogenase"/>
    <property type="match status" value="1"/>
</dbReference>
<gene>
    <name evidence="6" type="ORF">B0I08_101685</name>
</gene>
<keyword evidence="3" id="KW-0479">Metal-binding</keyword>
<dbReference type="Gene3D" id="1.10.150.240">
    <property type="entry name" value="Putative phosphatase, domain 2"/>
    <property type="match status" value="1"/>
</dbReference>
<organism evidence="6 7">
    <name type="scientific">Glaciihabitans tibetensis</name>
    <dbReference type="NCBI Taxonomy" id="1266600"/>
    <lineage>
        <taxon>Bacteria</taxon>
        <taxon>Bacillati</taxon>
        <taxon>Actinomycetota</taxon>
        <taxon>Actinomycetes</taxon>
        <taxon>Micrococcales</taxon>
        <taxon>Microbacteriaceae</taxon>
        <taxon>Glaciihabitans</taxon>
    </lineage>
</organism>
<dbReference type="PANTHER" id="PTHR46193:SF18">
    <property type="entry name" value="HEXITOL PHOSPHATASE B"/>
    <property type="match status" value="1"/>
</dbReference>
<dbReference type="InterPro" id="IPR051600">
    <property type="entry name" value="Beta-PGM-like"/>
</dbReference>
<evidence type="ECO:0000256" key="2">
    <source>
        <dbReference type="ARBA" id="ARBA00006171"/>
    </source>
</evidence>
<comment type="caution">
    <text evidence="6">The sequence shown here is derived from an EMBL/GenBank/DDBJ whole genome shotgun (WGS) entry which is preliminary data.</text>
</comment>
<evidence type="ECO:0000256" key="5">
    <source>
        <dbReference type="ARBA" id="ARBA00023277"/>
    </source>
</evidence>
<dbReference type="InterPro" id="IPR036412">
    <property type="entry name" value="HAD-like_sf"/>
</dbReference>
<keyword evidence="5" id="KW-0119">Carbohydrate metabolism</keyword>
<keyword evidence="7" id="KW-1185">Reference proteome</keyword>
<dbReference type="InterPro" id="IPR023214">
    <property type="entry name" value="HAD_sf"/>
</dbReference>
<dbReference type="GO" id="GO:0016787">
    <property type="term" value="F:hydrolase activity"/>
    <property type="evidence" value="ECO:0007669"/>
    <property type="project" value="UniProtKB-KW"/>
</dbReference>
<dbReference type="PRINTS" id="PR00413">
    <property type="entry name" value="HADHALOGNASE"/>
</dbReference>
<reference evidence="6 7" key="1">
    <citation type="submission" date="2018-03" db="EMBL/GenBank/DDBJ databases">
        <title>Genomic Encyclopedia of Type Strains, Phase III (KMG-III): the genomes of soil and plant-associated and newly described type strains.</title>
        <authorList>
            <person name="Whitman W."/>
        </authorList>
    </citation>
    <scope>NUCLEOTIDE SEQUENCE [LARGE SCALE GENOMIC DNA]</scope>
    <source>
        <strain evidence="6 7">CGMCC 1.12484</strain>
    </source>
</reference>
<dbReference type="PANTHER" id="PTHR46193">
    <property type="entry name" value="6-PHOSPHOGLUCONATE PHOSPHATASE"/>
    <property type="match status" value="1"/>
</dbReference>
<dbReference type="NCBIfam" id="TIGR01509">
    <property type="entry name" value="HAD-SF-IA-v3"/>
    <property type="match status" value="1"/>
</dbReference>
<dbReference type="Proteomes" id="UP000237983">
    <property type="component" value="Unassembled WGS sequence"/>
</dbReference>
<evidence type="ECO:0000313" key="7">
    <source>
        <dbReference type="Proteomes" id="UP000237983"/>
    </source>
</evidence>
<evidence type="ECO:0000313" key="6">
    <source>
        <dbReference type="EMBL" id="PRY70549.1"/>
    </source>
</evidence>
<evidence type="ECO:0000256" key="4">
    <source>
        <dbReference type="ARBA" id="ARBA00022842"/>
    </source>
</evidence>
<dbReference type="GO" id="GO:0046872">
    <property type="term" value="F:metal ion binding"/>
    <property type="evidence" value="ECO:0007669"/>
    <property type="project" value="UniProtKB-KW"/>
</dbReference>
<proteinExistence type="inferred from homology"/>
<dbReference type="SUPFAM" id="SSF56784">
    <property type="entry name" value="HAD-like"/>
    <property type="match status" value="1"/>
</dbReference>
<sequence length="256" mass="27463">MPPERRYAVGVERVRVESLVVTTLPAAVLWDMDGTLVDTEPHWMRAETALVESFGGVWTHEDGLTLVGNGLWASAVILQARGVEMEAMDIVDWLSDRVHSEVRTDLTWRPGAQELLRELRDYGIPTALVTSSLRKLANGVVDAMGFSAFDIIVAGDDVTENKPHPEAYLRAAELLDVNIADCVAIEDSLPGVASAVSAGACTVGIPLHSPLSTGNGYHLWPTLAGRTVSDLGDLLELHASAPPLSASVLPRSKDPV</sequence>
<name>A0A2T0VK33_9MICO</name>
<accession>A0A2T0VK33</accession>
<comment type="cofactor">
    <cofactor evidence="1">
        <name>Mg(2+)</name>
        <dbReference type="ChEBI" id="CHEBI:18420"/>
    </cofactor>
</comment>